<evidence type="ECO:0000313" key="1">
    <source>
        <dbReference type="EMBL" id="GIY83034.1"/>
    </source>
</evidence>
<protein>
    <submittedName>
        <fullName evidence="1">Uncharacterized protein</fullName>
    </submittedName>
</protein>
<organism evidence="1 2">
    <name type="scientific">Caerostris extrusa</name>
    <name type="common">Bark spider</name>
    <name type="synonym">Caerostris bankana</name>
    <dbReference type="NCBI Taxonomy" id="172846"/>
    <lineage>
        <taxon>Eukaryota</taxon>
        <taxon>Metazoa</taxon>
        <taxon>Ecdysozoa</taxon>
        <taxon>Arthropoda</taxon>
        <taxon>Chelicerata</taxon>
        <taxon>Arachnida</taxon>
        <taxon>Araneae</taxon>
        <taxon>Araneomorphae</taxon>
        <taxon>Entelegynae</taxon>
        <taxon>Araneoidea</taxon>
        <taxon>Araneidae</taxon>
        <taxon>Caerostris</taxon>
    </lineage>
</organism>
<comment type="caution">
    <text evidence="1">The sequence shown here is derived from an EMBL/GenBank/DDBJ whole genome shotgun (WGS) entry which is preliminary data.</text>
</comment>
<sequence>MDGSPHERGGRIIINCVTFDHSGGRLEERPVRLTMLGAQDSPFTKDRPQNENGAGGDCYYAAVADTK</sequence>
<dbReference type="EMBL" id="BPLR01016327">
    <property type="protein sequence ID" value="GIY83034.1"/>
    <property type="molecule type" value="Genomic_DNA"/>
</dbReference>
<accession>A0AAV4WLA3</accession>
<name>A0AAV4WLA3_CAEEX</name>
<proteinExistence type="predicted"/>
<dbReference type="Proteomes" id="UP001054945">
    <property type="component" value="Unassembled WGS sequence"/>
</dbReference>
<dbReference type="AlphaFoldDB" id="A0AAV4WLA3"/>
<reference evidence="1 2" key="1">
    <citation type="submission" date="2021-06" db="EMBL/GenBank/DDBJ databases">
        <title>Caerostris extrusa draft genome.</title>
        <authorList>
            <person name="Kono N."/>
            <person name="Arakawa K."/>
        </authorList>
    </citation>
    <scope>NUCLEOTIDE SEQUENCE [LARGE SCALE GENOMIC DNA]</scope>
</reference>
<evidence type="ECO:0000313" key="2">
    <source>
        <dbReference type="Proteomes" id="UP001054945"/>
    </source>
</evidence>
<keyword evidence="2" id="KW-1185">Reference proteome</keyword>
<gene>
    <name evidence="1" type="ORF">CEXT_522241</name>
</gene>